<feature type="domain" description="YqgF/RNase H-like" evidence="1">
    <location>
        <begin position="13"/>
        <end position="101"/>
    </location>
</feature>
<accession>A0ABT0CCA6</accession>
<name>A0ABT0CCA6_THEVL</name>
<dbReference type="RefSeq" id="WP_244350720.1">
    <property type="nucleotide sequence ID" value="NZ_JAFIRA010000027.1"/>
</dbReference>
<gene>
    <name evidence="2" type="primary">ruvX</name>
    <name evidence="2" type="ORF">JX360_10875</name>
</gene>
<keyword evidence="3" id="KW-1185">Reference proteome</keyword>
<dbReference type="EMBL" id="JAFIRA010000027">
    <property type="protein sequence ID" value="MCJ2543405.1"/>
    <property type="molecule type" value="Genomic_DNA"/>
</dbReference>
<dbReference type="SMART" id="SM00732">
    <property type="entry name" value="YqgFc"/>
    <property type="match status" value="1"/>
</dbReference>
<evidence type="ECO:0000313" key="3">
    <source>
        <dbReference type="Proteomes" id="UP000830835"/>
    </source>
</evidence>
<dbReference type="Proteomes" id="UP000830835">
    <property type="component" value="Unassembled WGS sequence"/>
</dbReference>
<dbReference type="InterPro" id="IPR037027">
    <property type="entry name" value="YqgF/RNaseH-like_dom_sf"/>
</dbReference>
<comment type="caution">
    <text evidence="2">The sequence shown here is derived from an EMBL/GenBank/DDBJ whole genome shotgun (WGS) entry which is preliminary data.</text>
</comment>
<dbReference type="SUPFAM" id="SSF53098">
    <property type="entry name" value="Ribonuclease H-like"/>
    <property type="match status" value="1"/>
</dbReference>
<protein>
    <submittedName>
        <fullName evidence="2">Holliday junction resolvase RuvX</fullName>
    </submittedName>
</protein>
<dbReference type="InterPro" id="IPR012337">
    <property type="entry name" value="RNaseH-like_sf"/>
</dbReference>
<evidence type="ECO:0000259" key="1">
    <source>
        <dbReference type="SMART" id="SM00732"/>
    </source>
</evidence>
<evidence type="ECO:0000313" key="2">
    <source>
        <dbReference type="EMBL" id="MCJ2543405.1"/>
    </source>
</evidence>
<organism evidence="2 3">
    <name type="scientific">Thermostichus vulcanus str. 'Rupite'</name>
    <dbReference type="NCBI Taxonomy" id="2813851"/>
    <lineage>
        <taxon>Bacteria</taxon>
        <taxon>Bacillati</taxon>
        <taxon>Cyanobacteriota</taxon>
        <taxon>Cyanophyceae</taxon>
        <taxon>Thermostichales</taxon>
        <taxon>Thermostichaceae</taxon>
        <taxon>Thermostichus</taxon>
    </lineage>
</organism>
<dbReference type="InterPro" id="IPR006641">
    <property type="entry name" value="YqgF/RNaseH-like_dom"/>
</dbReference>
<dbReference type="Gene3D" id="3.30.420.140">
    <property type="entry name" value="YqgF/RNase H-like domain"/>
    <property type="match status" value="1"/>
</dbReference>
<sequence>MSHSNPSGLSQAPVVIGFDPGRDKCGVAVVQVQSQLQVLHREVIASSAALPKLQTLWQRFRAEKVILGNQTTAQTWKQQLESIIPPHQIILVDERHSSQEARQRYWDFYPPQGWERLLPKGLRVPANAYDDLVALILVERYCRGASEG</sequence>
<proteinExistence type="predicted"/>
<reference evidence="2" key="1">
    <citation type="submission" date="2021-02" db="EMBL/GenBank/DDBJ databases">
        <title>The CRISPR/cas machinery reduction and long-range gene transfer in the hot spring cyanobacterium Synechococcus.</title>
        <authorList>
            <person name="Dvorak P."/>
            <person name="Jahodarova E."/>
            <person name="Hasler P."/>
            <person name="Poulickova A."/>
        </authorList>
    </citation>
    <scope>NUCLEOTIDE SEQUENCE</scope>
    <source>
        <strain evidence="2">Rupite</strain>
    </source>
</reference>